<evidence type="ECO:0000256" key="3">
    <source>
        <dbReference type="ARBA" id="ARBA00022679"/>
    </source>
</evidence>
<accession>A0A0L8APZ6</accession>
<name>A0A0L8APZ6_9BACT</name>
<dbReference type="SUPFAM" id="SSF53448">
    <property type="entry name" value="Nucleotide-diphospho-sugar transferases"/>
    <property type="match status" value="1"/>
</dbReference>
<dbReference type="CDD" id="cd04186">
    <property type="entry name" value="GT_2_like_c"/>
    <property type="match status" value="1"/>
</dbReference>
<comment type="similarity">
    <text evidence="1">Belongs to the glycosyltransferase 2 family.</text>
</comment>
<dbReference type="EMBL" id="JSVA01000003">
    <property type="protein sequence ID" value="KOF04252.1"/>
    <property type="molecule type" value="Genomic_DNA"/>
</dbReference>
<dbReference type="Proteomes" id="UP000036908">
    <property type="component" value="Unassembled WGS sequence"/>
</dbReference>
<dbReference type="Gene3D" id="3.90.550.10">
    <property type="entry name" value="Spore Coat Polysaccharide Biosynthesis Protein SpsA, Chain A"/>
    <property type="match status" value="1"/>
</dbReference>
<evidence type="ECO:0000313" key="5">
    <source>
        <dbReference type="EMBL" id="KOF04252.1"/>
    </source>
</evidence>
<dbReference type="GO" id="GO:0016757">
    <property type="term" value="F:glycosyltransferase activity"/>
    <property type="evidence" value="ECO:0007669"/>
    <property type="project" value="UniProtKB-KW"/>
</dbReference>
<proteinExistence type="inferred from homology"/>
<dbReference type="AlphaFoldDB" id="A0A0L8APZ6"/>
<dbReference type="InterPro" id="IPR029044">
    <property type="entry name" value="Nucleotide-diphossugar_trans"/>
</dbReference>
<dbReference type="OrthoDB" id="9771846at2"/>
<gene>
    <name evidence="5" type="ORF">OB69_01620</name>
</gene>
<protein>
    <recommendedName>
        <fullName evidence="4">Glycosyltransferase 2-like domain-containing protein</fullName>
    </recommendedName>
</protein>
<keyword evidence="6" id="KW-1185">Reference proteome</keyword>
<evidence type="ECO:0000313" key="6">
    <source>
        <dbReference type="Proteomes" id="UP000036908"/>
    </source>
</evidence>
<reference evidence="6" key="1">
    <citation type="submission" date="2014-11" db="EMBL/GenBank/DDBJ databases">
        <title>Genome sequencing of Roseivirga sp. D-25.</title>
        <authorList>
            <person name="Selvaratnam C."/>
            <person name="Thevarajoo S."/>
            <person name="Goh K.M."/>
            <person name="Eee R."/>
            <person name="Chan K.-G."/>
            <person name="Chong C.S."/>
        </authorList>
    </citation>
    <scope>NUCLEOTIDE SEQUENCE [LARGE SCALE GENOMIC DNA]</scope>
    <source>
        <strain evidence="6">D-25</strain>
    </source>
</reference>
<dbReference type="InterPro" id="IPR001173">
    <property type="entry name" value="Glyco_trans_2-like"/>
</dbReference>
<dbReference type="PANTHER" id="PTHR43179">
    <property type="entry name" value="RHAMNOSYLTRANSFERASE WBBL"/>
    <property type="match status" value="1"/>
</dbReference>
<dbReference type="Pfam" id="PF00535">
    <property type="entry name" value="Glycos_transf_2"/>
    <property type="match status" value="1"/>
</dbReference>
<keyword evidence="3" id="KW-0808">Transferase</keyword>
<evidence type="ECO:0000259" key="4">
    <source>
        <dbReference type="Pfam" id="PF00535"/>
    </source>
</evidence>
<feature type="domain" description="Glycosyltransferase 2-like" evidence="4">
    <location>
        <begin position="7"/>
        <end position="173"/>
    </location>
</feature>
<comment type="caution">
    <text evidence="5">The sequence shown here is derived from an EMBL/GenBank/DDBJ whole genome shotgun (WGS) entry which is preliminary data.</text>
</comment>
<dbReference type="PATRIC" id="fig|1566026.4.peg.2021"/>
<sequence length="294" mass="33395">MESPLVSIITVNYKQAQVTCELLDSIAKLSYPNLEVIVVDNAQPNDDTQLYRQHLENVVVINKKENLGFAGGNNEGVKAAQGDYILLLNNDTEIKNGTIETLLNCFTSPSVGAVSPVIKYFDAPDTIQFAGFTEINKLTGRNELIKSRPQPTGTVSTPYFHGAAVMIPRFVINQCGLMPEDYFLYYEELDWSRMFREAGFELKVCMDAEILHKESISTGKNSPLKVYYQTRNRIYFMKRQKGQRNTAFLLFFLLLSSPKNIVSHLLKSEFKHFRAFTKGVWDALILRKVGFVRV</sequence>
<dbReference type="PANTHER" id="PTHR43179:SF12">
    <property type="entry name" value="GALACTOFURANOSYLTRANSFERASE GLFT2"/>
    <property type="match status" value="1"/>
</dbReference>
<evidence type="ECO:0000256" key="2">
    <source>
        <dbReference type="ARBA" id="ARBA00022676"/>
    </source>
</evidence>
<evidence type="ECO:0000256" key="1">
    <source>
        <dbReference type="ARBA" id="ARBA00006739"/>
    </source>
</evidence>
<keyword evidence="2" id="KW-0328">Glycosyltransferase</keyword>
<dbReference type="RefSeq" id="WP_053221950.1">
    <property type="nucleotide sequence ID" value="NZ_JSVA01000003.1"/>
</dbReference>
<organism evidence="5 6">
    <name type="scientific">Roseivirga seohaensis subsp. aquiponti</name>
    <dbReference type="NCBI Taxonomy" id="1566026"/>
    <lineage>
        <taxon>Bacteria</taxon>
        <taxon>Pseudomonadati</taxon>
        <taxon>Bacteroidota</taxon>
        <taxon>Cytophagia</taxon>
        <taxon>Cytophagales</taxon>
        <taxon>Roseivirgaceae</taxon>
        <taxon>Roseivirga</taxon>
    </lineage>
</organism>